<dbReference type="EMBL" id="SRMF01000001">
    <property type="protein sequence ID" value="TGG95362.1"/>
    <property type="molecule type" value="Genomic_DNA"/>
</dbReference>
<gene>
    <name evidence="2" type="ORF">E4656_02765</name>
</gene>
<evidence type="ECO:0000313" key="2">
    <source>
        <dbReference type="EMBL" id="TGG95362.1"/>
    </source>
</evidence>
<accession>A0A4Z0WB38</accession>
<organism evidence="2 3">
    <name type="scientific">Natronospirillum operosum</name>
    <dbReference type="NCBI Taxonomy" id="2759953"/>
    <lineage>
        <taxon>Bacteria</taxon>
        <taxon>Pseudomonadati</taxon>
        <taxon>Pseudomonadota</taxon>
        <taxon>Gammaproteobacteria</taxon>
        <taxon>Oceanospirillales</taxon>
        <taxon>Natronospirillaceae</taxon>
        <taxon>Natronospirillum</taxon>
    </lineage>
</organism>
<sequence length="147" mass="16214">MSRVKRHIPAMLYTLLSLLGLALLLDGALGSDWVFCRLTSVLCVSGPGLVGTLLLALYGALGLLTCVAFAAMLYRVLRQGGARMEVNHADRLLVGRAITDIRALCKQGEFGKALLLVETLRRKYPQNRQLRELEQRLHRALDDQGVS</sequence>
<protein>
    <submittedName>
        <fullName evidence="2">Uncharacterized protein</fullName>
    </submittedName>
</protein>
<comment type="caution">
    <text evidence="2">The sequence shown here is derived from an EMBL/GenBank/DDBJ whole genome shotgun (WGS) entry which is preliminary data.</text>
</comment>
<dbReference type="AlphaFoldDB" id="A0A4Z0WB38"/>
<name>A0A4Z0WB38_9GAMM</name>
<proteinExistence type="predicted"/>
<keyword evidence="1" id="KW-0472">Membrane</keyword>
<keyword evidence="1" id="KW-0812">Transmembrane</keyword>
<dbReference type="RefSeq" id="WP_135480971.1">
    <property type="nucleotide sequence ID" value="NZ_SRMF01000001.1"/>
</dbReference>
<evidence type="ECO:0000256" key="1">
    <source>
        <dbReference type="SAM" id="Phobius"/>
    </source>
</evidence>
<dbReference type="Proteomes" id="UP000297475">
    <property type="component" value="Unassembled WGS sequence"/>
</dbReference>
<keyword evidence="3" id="KW-1185">Reference proteome</keyword>
<feature type="transmembrane region" description="Helical" evidence="1">
    <location>
        <begin position="54"/>
        <end position="74"/>
    </location>
</feature>
<reference evidence="2 3" key="1">
    <citation type="submission" date="2019-04" db="EMBL/GenBank/DDBJ databases">
        <title>Natronospirillum operosus gen. nov., sp. nov., a haloalkaliphilic satellite isolated from decaying biomass of laboratory culture of cyanobacterium Geitlerinema sp. and proposal of Natronospirillaceae fam. nov. and Saccharospirillaceae fam. nov.</title>
        <authorList>
            <person name="Kevbrin V."/>
            <person name="Boltyanskaya Y."/>
            <person name="Koziaeva V."/>
            <person name="Grouzdev D.S."/>
            <person name="Park M."/>
            <person name="Cho J."/>
        </authorList>
    </citation>
    <scope>NUCLEOTIDE SEQUENCE [LARGE SCALE GENOMIC DNA]</scope>
    <source>
        <strain evidence="2 3">G-116</strain>
    </source>
</reference>
<keyword evidence="1" id="KW-1133">Transmembrane helix</keyword>
<evidence type="ECO:0000313" key="3">
    <source>
        <dbReference type="Proteomes" id="UP000297475"/>
    </source>
</evidence>